<dbReference type="RefSeq" id="WP_005457168.1">
    <property type="nucleotide sequence ID" value="NZ_CM001440.1"/>
</dbReference>
<keyword evidence="2" id="KW-0812">Transmembrane</keyword>
<feature type="compositionally biased region" description="Low complexity" evidence="1">
    <location>
        <begin position="25"/>
        <end position="52"/>
    </location>
</feature>
<name>H5XJ31_9PSEU</name>
<evidence type="ECO:0000256" key="1">
    <source>
        <dbReference type="SAM" id="MobiDB-lite"/>
    </source>
</evidence>
<feature type="compositionally biased region" description="Pro residues" evidence="1">
    <location>
        <begin position="12"/>
        <end position="24"/>
    </location>
</feature>
<proteinExistence type="predicted"/>
<dbReference type="STRING" id="882082.SaccyDRAFT_2964"/>
<dbReference type="Proteomes" id="UP000002791">
    <property type="component" value="Chromosome"/>
</dbReference>
<evidence type="ECO:0000313" key="4">
    <source>
        <dbReference type="Proteomes" id="UP000002791"/>
    </source>
</evidence>
<feature type="transmembrane region" description="Helical" evidence="2">
    <location>
        <begin position="82"/>
        <end position="103"/>
    </location>
</feature>
<accession>H5XJ31</accession>
<dbReference type="HOGENOM" id="CLU_605006_0_0_11"/>
<dbReference type="AlphaFoldDB" id="H5XJ31"/>
<keyword evidence="2" id="KW-1133">Transmembrane helix</keyword>
<dbReference type="OrthoDB" id="3574198at2"/>
<evidence type="ECO:0000313" key="3">
    <source>
        <dbReference type="EMBL" id="EHR61807.1"/>
    </source>
</evidence>
<protein>
    <recommendedName>
        <fullName evidence="5">Flagellar basal body-associated protein FliL</fullName>
    </recommendedName>
</protein>
<evidence type="ECO:0008006" key="5">
    <source>
        <dbReference type="Google" id="ProtNLM"/>
    </source>
</evidence>
<keyword evidence="4" id="KW-1185">Reference proteome</keyword>
<gene>
    <name evidence="3" type="ORF">SaccyDRAFT_2964</name>
</gene>
<dbReference type="eggNOG" id="ENOG50324Z0">
    <property type="taxonomic scope" value="Bacteria"/>
</dbReference>
<dbReference type="EMBL" id="CM001440">
    <property type="protein sequence ID" value="EHR61807.1"/>
    <property type="molecule type" value="Genomic_DNA"/>
</dbReference>
<evidence type="ECO:0000256" key="2">
    <source>
        <dbReference type="SAM" id="Phobius"/>
    </source>
</evidence>
<keyword evidence="2" id="KW-0472">Membrane</keyword>
<dbReference type="SUPFAM" id="SSF81995">
    <property type="entry name" value="beta-sandwich domain of Sec23/24"/>
    <property type="match status" value="1"/>
</dbReference>
<feature type="region of interest" description="Disordered" evidence="1">
    <location>
        <begin position="1"/>
        <end position="77"/>
    </location>
</feature>
<sequence length="479" mass="49776">MSTPEFGQQWPPQTPQPPQPPPDPHSQGSPGAPAAPQYGQPGPVQPPQYGVQHHGGAQYTQPQPGVVLPGSQPPQRGRKRGLVVGLVVALVLALGGGATWWVLSERESVASGASTPEEAASRLINALGNGDLLGVAQSLVPGEASALGDQLQDGVDELKRLGMLSPDADPSAFSGISLTAKNLVFDTEATERVNDRLAITKLTGGTLTVEANLAELPLEQEYLDAMVAAAGGAGATSGSQTFDIGTLVRQSGAPIRIATVNVDGEWYPSLFHTIADNALASEGLSWPQESIPARGADSPTEAVRQLVQAAFDADLNRVIELLPPDEMAVLHDVGPLLVDALASEGATPSGIKVVDLRTENTPVTNGTRATLTALTLEAPGKGRLSVTKDGGCYDLTAPEGSQRFCGADLAQAIVENAGPDVPVAGIGRTMEVLAEQGLGVVTTEVDGKHYVSPLRTYGEFGLGLYRELTPEEFRAMLPG</sequence>
<organism evidence="3 4">
    <name type="scientific">Saccharomonospora cyanea NA-134</name>
    <dbReference type="NCBI Taxonomy" id="882082"/>
    <lineage>
        <taxon>Bacteria</taxon>
        <taxon>Bacillati</taxon>
        <taxon>Actinomycetota</taxon>
        <taxon>Actinomycetes</taxon>
        <taxon>Pseudonocardiales</taxon>
        <taxon>Pseudonocardiaceae</taxon>
        <taxon>Saccharomonospora</taxon>
    </lineage>
</organism>
<reference evidence="3 4" key="1">
    <citation type="submission" date="2011-11" db="EMBL/GenBank/DDBJ databases">
        <title>The Noncontiguous Finished sequence of Saccharomonospora cyanea NA-134.</title>
        <authorList>
            <consortium name="US DOE Joint Genome Institute"/>
            <person name="Lucas S."/>
            <person name="Han J."/>
            <person name="Lapidus A."/>
            <person name="Cheng J.-F."/>
            <person name="Goodwin L."/>
            <person name="Pitluck S."/>
            <person name="Peters L."/>
            <person name="Ovchinnikova G."/>
            <person name="Lu M."/>
            <person name="Detter J.C."/>
            <person name="Han C."/>
            <person name="Tapia R."/>
            <person name="Land M."/>
            <person name="Hauser L."/>
            <person name="Kyrpides N."/>
            <person name="Ivanova N."/>
            <person name="Pagani I."/>
            <person name="Brambilla E.-M."/>
            <person name="Klenk H.-P."/>
            <person name="Woyke T."/>
        </authorList>
    </citation>
    <scope>NUCLEOTIDE SEQUENCE [LARGE SCALE GENOMIC DNA]</scope>
    <source>
        <strain evidence="3 4">NA-134</strain>
    </source>
</reference>